<dbReference type="InterPro" id="IPR036188">
    <property type="entry name" value="FAD/NAD-bd_sf"/>
</dbReference>
<sequence length="473" mass="54309">MKMYDIVVVGSGIGGTLFASLNHQKHELLLFEKDTNLGGCCSTFKRFGNYYNTGATTFVGYEEGHLIKRIFDEVRYKPNLIHSKIGVRIIQEKTIVDRVQDFEDFVASIDKEYPNSNNRIFWRTIKEIDEKFWQLKKLYYAKNSLSAYSKSMACLAELFTVYKSQLFMSADAFIKKTLGNISSEYQEFIDAQLLITLQTKSKDLSLLTMALGLAYTFHKTYYVQGGMGSMIEGLLENIPHKKNEGIMKIIRHKAYYELHSEKEVYKAKNVVLNSTIYQSAKLFEEESIIKYYQKFKFSDQSAFVLYLKVKSKADFLHHYQIILKENIPNSISNAFFVSFSDKSDEKLSKEGYSVTISTHTKAKMWKNLSKEDYKHQKSVTENHIKEAFLNYFDTIHEDDITKAFSATSKTFNHYIGRHNCGGEALKMKNIFSIPPCTTPFKGLYNIGDTVFAGQGWPGVALGVDVLNKEFNHG</sequence>
<dbReference type="PANTHER" id="PTHR46313:SF3">
    <property type="entry name" value="PROLYCOPENE ISOMERASE, CHLOROPLASTIC"/>
    <property type="match status" value="1"/>
</dbReference>
<dbReference type="EMBL" id="CACVAU010000030">
    <property type="protein sequence ID" value="CAA6809044.1"/>
    <property type="molecule type" value="Genomic_DNA"/>
</dbReference>
<dbReference type="GO" id="GO:0016116">
    <property type="term" value="P:carotenoid metabolic process"/>
    <property type="evidence" value="ECO:0007669"/>
    <property type="project" value="InterPro"/>
</dbReference>
<dbReference type="Pfam" id="PF13450">
    <property type="entry name" value="NAD_binding_8"/>
    <property type="match status" value="1"/>
</dbReference>
<reference evidence="1" key="1">
    <citation type="submission" date="2020-01" db="EMBL/GenBank/DDBJ databases">
        <authorList>
            <person name="Meier V. D."/>
            <person name="Meier V D."/>
        </authorList>
    </citation>
    <scope>NUCLEOTIDE SEQUENCE</scope>
    <source>
        <strain evidence="1">HLG_WM_MAG_05</strain>
    </source>
</reference>
<organism evidence="1">
    <name type="scientific">uncultured Sulfurovum sp</name>
    <dbReference type="NCBI Taxonomy" id="269237"/>
    <lineage>
        <taxon>Bacteria</taxon>
        <taxon>Pseudomonadati</taxon>
        <taxon>Campylobacterota</taxon>
        <taxon>Epsilonproteobacteria</taxon>
        <taxon>Campylobacterales</taxon>
        <taxon>Sulfurovaceae</taxon>
        <taxon>Sulfurovum</taxon>
        <taxon>environmental samples</taxon>
    </lineage>
</organism>
<accession>A0A6S6SWA5</accession>
<dbReference type="InterPro" id="IPR045892">
    <property type="entry name" value="CrtISO-like"/>
</dbReference>
<protein>
    <submittedName>
        <fullName evidence="1">Phytoene dehydrogenase and related proteins-like</fullName>
    </submittedName>
</protein>
<dbReference type="Gene3D" id="3.90.660.50">
    <property type="match status" value="1"/>
</dbReference>
<dbReference type="PANTHER" id="PTHR46313">
    <property type="match status" value="1"/>
</dbReference>
<dbReference type="SUPFAM" id="SSF51905">
    <property type="entry name" value="FAD/NAD(P)-binding domain"/>
    <property type="match status" value="1"/>
</dbReference>
<dbReference type="AlphaFoldDB" id="A0A6S6SWA5"/>
<proteinExistence type="predicted"/>
<name>A0A6S6SWA5_9BACT</name>
<dbReference type="Gene3D" id="3.50.50.60">
    <property type="entry name" value="FAD/NAD(P)-binding domain"/>
    <property type="match status" value="1"/>
</dbReference>
<gene>
    <name evidence="1" type="ORF">HELGO_WM13754</name>
</gene>
<evidence type="ECO:0000313" key="1">
    <source>
        <dbReference type="EMBL" id="CAA6809044.1"/>
    </source>
</evidence>